<sequence length="462" mass="48342">MLHRGILAVLLLLCCCLGAYAKASISAAELAHLNLYKVLGVDSKATSTVIAKAYRKLAIKYHPDKNPKGHDQFIRIAYAYEILGDDDKRAHYDASRFDPNFMPQPAPDWDTWQPPPPPTTTVFEEWGQHNIYVDLLMLLLLGIATWGAWMGLIWWNAYRRAAAKAAAKAKAAASVPAPRPAGPSARARQRQAAAANASSSSEEEEGGEEQQAGQAGGEAPKGRSLLEAAARPAPTASSSEWSSEELRLLDKALKRFPVGTIKRWEAVASVVRTRTVEEVVSMVKTHKGAALRHKEMEDWKAGRKPLKVPVTNATPDIRDGDGMVAVVASANGAGSGSGSGSGAGVGAGAGAADAAANGGAGAKKAAGKAGAKGEDAPWSAEEEAALVAALKTHRKAKDAAADAGAEAVAAAADAEKQRWKAIAALVPGRTPAQCIRRYKLLKEAWKAKKGEAAGGDAGGDAE</sequence>
<feature type="domain" description="Myb-like" evidence="10">
    <location>
        <begin position="370"/>
        <end position="442"/>
    </location>
</feature>
<dbReference type="AlphaFoldDB" id="A0A836BZK0"/>
<feature type="compositionally biased region" description="Gly residues" evidence="6">
    <location>
        <begin position="333"/>
        <end position="349"/>
    </location>
</feature>
<feature type="region of interest" description="Disordered" evidence="6">
    <location>
        <begin position="172"/>
        <end position="220"/>
    </location>
</feature>
<feature type="compositionally biased region" description="Low complexity" evidence="6">
    <location>
        <begin position="350"/>
        <end position="369"/>
    </location>
</feature>
<dbReference type="PANTHER" id="PTHR44653">
    <property type="entry name" value="DNAJ HOMOLOG SUBFAMILY C MEMBER 1"/>
    <property type="match status" value="1"/>
</dbReference>
<dbReference type="Pfam" id="PF00226">
    <property type="entry name" value="DnaJ"/>
    <property type="match status" value="1"/>
</dbReference>
<dbReference type="PROSITE" id="PS50090">
    <property type="entry name" value="MYB_LIKE"/>
    <property type="match status" value="1"/>
</dbReference>
<protein>
    <recommendedName>
        <fullName evidence="13">DnaJ-like protein</fullName>
    </recommendedName>
</protein>
<evidence type="ECO:0000313" key="11">
    <source>
        <dbReference type="EMBL" id="KAG2494740.1"/>
    </source>
</evidence>
<evidence type="ECO:0000256" key="1">
    <source>
        <dbReference type="ARBA" id="ARBA00022692"/>
    </source>
</evidence>
<reference evidence="11" key="1">
    <citation type="journal article" date="2020" name="bioRxiv">
        <title>Comparative genomics of Chlamydomonas.</title>
        <authorList>
            <person name="Craig R.J."/>
            <person name="Hasan A.R."/>
            <person name="Ness R.W."/>
            <person name="Keightley P.D."/>
        </authorList>
    </citation>
    <scope>NUCLEOTIDE SEQUENCE</scope>
    <source>
        <strain evidence="11">CCAP 11/70</strain>
    </source>
</reference>
<proteinExistence type="predicted"/>
<feature type="domain" description="J" evidence="9">
    <location>
        <begin position="34"/>
        <end position="96"/>
    </location>
</feature>
<feature type="signal peptide" evidence="8">
    <location>
        <begin position="1"/>
        <end position="21"/>
    </location>
</feature>
<dbReference type="SMART" id="SM00271">
    <property type="entry name" value="DnaJ"/>
    <property type="match status" value="1"/>
</dbReference>
<feature type="transmembrane region" description="Helical" evidence="7">
    <location>
        <begin position="135"/>
        <end position="155"/>
    </location>
</feature>
<keyword evidence="2 8" id="KW-0732">Signal</keyword>
<dbReference type="SUPFAM" id="SSF46565">
    <property type="entry name" value="Chaperone J-domain"/>
    <property type="match status" value="1"/>
</dbReference>
<evidence type="ECO:0000256" key="6">
    <source>
        <dbReference type="SAM" id="MobiDB-lite"/>
    </source>
</evidence>
<dbReference type="SMART" id="SM00717">
    <property type="entry name" value="SANT"/>
    <property type="match status" value="2"/>
</dbReference>
<dbReference type="InterPro" id="IPR036869">
    <property type="entry name" value="J_dom_sf"/>
</dbReference>
<gene>
    <name evidence="11" type="ORF">HYH03_006987</name>
</gene>
<dbReference type="InterPro" id="IPR009057">
    <property type="entry name" value="Homeodomain-like_sf"/>
</dbReference>
<feature type="chain" id="PRO_5032915855" description="DnaJ-like protein" evidence="8">
    <location>
        <begin position="22"/>
        <end position="462"/>
    </location>
</feature>
<evidence type="ECO:0000313" key="12">
    <source>
        <dbReference type="Proteomes" id="UP000612055"/>
    </source>
</evidence>
<keyword evidence="4 7" id="KW-0472">Membrane</keyword>
<dbReference type="CDD" id="cd00167">
    <property type="entry name" value="SANT"/>
    <property type="match status" value="1"/>
</dbReference>
<dbReference type="PROSITE" id="PS50076">
    <property type="entry name" value="DNAJ_2"/>
    <property type="match status" value="1"/>
</dbReference>
<name>A0A836BZK0_9CHLO</name>
<keyword evidence="3 7" id="KW-1133">Transmembrane helix</keyword>
<dbReference type="InterPro" id="IPR001623">
    <property type="entry name" value="DnaJ_domain"/>
</dbReference>
<dbReference type="InterPro" id="IPR018253">
    <property type="entry name" value="DnaJ_domain_CS"/>
</dbReference>
<dbReference type="Pfam" id="PF23082">
    <property type="entry name" value="Myb_DNA-binding_2"/>
    <property type="match status" value="1"/>
</dbReference>
<keyword evidence="12" id="KW-1185">Reference proteome</keyword>
<dbReference type="Pfam" id="PF00249">
    <property type="entry name" value="Myb_DNA-binding"/>
    <property type="match status" value="1"/>
</dbReference>
<comment type="caution">
    <text evidence="11">The sequence shown here is derived from an EMBL/GenBank/DDBJ whole genome shotgun (WGS) entry which is preliminary data.</text>
</comment>
<evidence type="ECO:0000256" key="8">
    <source>
        <dbReference type="SAM" id="SignalP"/>
    </source>
</evidence>
<dbReference type="EMBL" id="JAEHOE010000028">
    <property type="protein sequence ID" value="KAG2494740.1"/>
    <property type="molecule type" value="Genomic_DNA"/>
</dbReference>
<dbReference type="Gene3D" id="1.10.10.60">
    <property type="entry name" value="Homeodomain-like"/>
    <property type="match status" value="2"/>
</dbReference>
<comment type="subcellular location">
    <subcellularLocation>
        <location evidence="5">Endomembrane system</location>
        <topology evidence="5">Single-pass membrane protein</topology>
    </subcellularLocation>
</comment>
<evidence type="ECO:0000256" key="2">
    <source>
        <dbReference type="ARBA" id="ARBA00022729"/>
    </source>
</evidence>
<evidence type="ECO:0000256" key="4">
    <source>
        <dbReference type="ARBA" id="ARBA00023136"/>
    </source>
</evidence>
<evidence type="ECO:0000259" key="10">
    <source>
        <dbReference type="PROSITE" id="PS50090"/>
    </source>
</evidence>
<dbReference type="PRINTS" id="PR00625">
    <property type="entry name" value="JDOMAIN"/>
</dbReference>
<feature type="compositionally biased region" description="Low complexity" evidence="6">
    <location>
        <begin position="172"/>
        <end position="200"/>
    </location>
</feature>
<dbReference type="InterPro" id="IPR001005">
    <property type="entry name" value="SANT/Myb"/>
</dbReference>
<feature type="region of interest" description="Disordered" evidence="6">
    <location>
        <begin position="332"/>
        <end position="378"/>
    </location>
</feature>
<evidence type="ECO:0000256" key="7">
    <source>
        <dbReference type="SAM" id="Phobius"/>
    </source>
</evidence>
<evidence type="ECO:0000259" key="9">
    <source>
        <dbReference type="PROSITE" id="PS50076"/>
    </source>
</evidence>
<organism evidence="11 12">
    <name type="scientific">Edaphochlamys debaryana</name>
    <dbReference type="NCBI Taxonomy" id="47281"/>
    <lineage>
        <taxon>Eukaryota</taxon>
        <taxon>Viridiplantae</taxon>
        <taxon>Chlorophyta</taxon>
        <taxon>core chlorophytes</taxon>
        <taxon>Chlorophyceae</taxon>
        <taxon>CS clade</taxon>
        <taxon>Chlamydomonadales</taxon>
        <taxon>Chlamydomonadales incertae sedis</taxon>
        <taxon>Edaphochlamys</taxon>
    </lineage>
</organism>
<dbReference type="OrthoDB" id="543478at2759"/>
<dbReference type="InterPro" id="IPR052606">
    <property type="entry name" value="DnaJ_domain_protein"/>
</dbReference>
<dbReference type="PROSITE" id="PS00636">
    <property type="entry name" value="DNAJ_1"/>
    <property type="match status" value="1"/>
</dbReference>
<evidence type="ECO:0000256" key="3">
    <source>
        <dbReference type="ARBA" id="ARBA00022989"/>
    </source>
</evidence>
<dbReference type="CDD" id="cd06257">
    <property type="entry name" value="DnaJ"/>
    <property type="match status" value="1"/>
</dbReference>
<evidence type="ECO:0008006" key="13">
    <source>
        <dbReference type="Google" id="ProtNLM"/>
    </source>
</evidence>
<keyword evidence="1 7" id="KW-0812">Transmembrane</keyword>
<dbReference type="Gene3D" id="1.10.287.110">
    <property type="entry name" value="DnaJ domain"/>
    <property type="match status" value="1"/>
</dbReference>
<dbReference type="Proteomes" id="UP000612055">
    <property type="component" value="Unassembled WGS sequence"/>
</dbReference>
<accession>A0A836BZK0</accession>
<dbReference type="SUPFAM" id="SSF46689">
    <property type="entry name" value="Homeodomain-like"/>
    <property type="match status" value="2"/>
</dbReference>
<dbReference type="PANTHER" id="PTHR44653:SF2">
    <property type="entry name" value="DNAJ HOMOLOG SUBFAMILY C MEMBER 1"/>
    <property type="match status" value="1"/>
</dbReference>
<evidence type="ECO:0000256" key="5">
    <source>
        <dbReference type="ARBA" id="ARBA00037847"/>
    </source>
</evidence>
<dbReference type="GO" id="GO:0012505">
    <property type="term" value="C:endomembrane system"/>
    <property type="evidence" value="ECO:0007669"/>
    <property type="project" value="UniProtKB-SubCell"/>
</dbReference>